<dbReference type="Gene3D" id="3.20.20.370">
    <property type="entry name" value="Glycoside hydrolase/deacetylase"/>
    <property type="match status" value="1"/>
</dbReference>
<dbReference type="GO" id="GO:0005975">
    <property type="term" value="P:carbohydrate metabolic process"/>
    <property type="evidence" value="ECO:0007669"/>
    <property type="project" value="InterPro"/>
</dbReference>
<comment type="subcellular location">
    <subcellularLocation>
        <location evidence="1">Secreted</location>
    </subcellularLocation>
</comment>
<keyword evidence="5" id="KW-1185">Reference proteome</keyword>
<dbReference type="GO" id="GO:0016810">
    <property type="term" value="F:hydrolase activity, acting on carbon-nitrogen (but not peptide) bonds"/>
    <property type="evidence" value="ECO:0007669"/>
    <property type="project" value="InterPro"/>
</dbReference>
<evidence type="ECO:0000256" key="2">
    <source>
        <dbReference type="ARBA" id="ARBA00022729"/>
    </source>
</evidence>
<dbReference type="CDD" id="cd10918">
    <property type="entry name" value="CE4_NodB_like_5s_6s"/>
    <property type="match status" value="1"/>
</dbReference>
<dbReference type="GO" id="GO:0005576">
    <property type="term" value="C:extracellular region"/>
    <property type="evidence" value="ECO:0007669"/>
    <property type="project" value="UniProtKB-SubCell"/>
</dbReference>
<dbReference type="InterPro" id="IPR002509">
    <property type="entry name" value="NODB_dom"/>
</dbReference>
<comment type="caution">
    <text evidence="4">The sequence shown here is derived from an EMBL/GenBank/DDBJ whole genome shotgun (WGS) entry which is preliminary data.</text>
</comment>
<gene>
    <name evidence="4" type="ORF">EI42_00314</name>
</gene>
<sequence>MRRRILVFIAACMYYSGLVALARSLKRRDKKRVVVLNYHRASGGHLRRHWLYLQRHYRIVPLEEALDEVYAPDAQSNGDPRSPVVVTFDDGYRDNYTYAFPLASQLRVPFTIYLIPDYIDSGDYFWWDEGKRLVQRARVSKVQLEGKVYRLSESQEVDELSHLIDQRLRFAPSVAERERFLTMVREALQAPSAVLPAEEPGMPLTWDEVREMDASQLVSFGAHTLHHPVLSALTDPAEVRREIVDCKRVLEERLGHPVRSFAYPIGQMQHISPEVVEAVREAGYSWALTTRYGDNTPEADPLLLHRVEADIDQHWLVVAAEVAGLWGFFSRLRWIPFIRNRFTNSR</sequence>
<proteinExistence type="predicted"/>
<dbReference type="Pfam" id="PF01522">
    <property type="entry name" value="Polysacc_deac_1"/>
    <property type="match status" value="1"/>
</dbReference>
<dbReference type="RefSeq" id="WP_111318122.1">
    <property type="nucleotide sequence ID" value="NZ_BIFX01000001.1"/>
</dbReference>
<keyword evidence="2" id="KW-0732">Signal</keyword>
<organism evidence="4 5">
    <name type="scientific">Thermosporothrix hazakensis</name>
    <dbReference type="NCBI Taxonomy" id="644383"/>
    <lineage>
        <taxon>Bacteria</taxon>
        <taxon>Bacillati</taxon>
        <taxon>Chloroflexota</taxon>
        <taxon>Ktedonobacteria</taxon>
        <taxon>Ktedonobacterales</taxon>
        <taxon>Thermosporotrichaceae</taxon>
        <taxon>Thermosporothrix</taxon>
    </lineage>
</organism>
<evidence type="ECO:0000313" key="4">
    <source>
        <dbReference type="EMBL" id="PZW36144.1"/>
    </source>
</evidence>
<dbReference type="PANTHER" id="PTHR34216">
    <property type="match status" value="1"/>
</dbReference>
<dbReference type="SUPFAM" id="SSF88713">
    <property type="entry name" value="Glycoside hydrolase/deacetylase"/>
    <property type="match status" value="1"/>
</dbReference>
<dbReference type="Proteomes" id="UP000248806">
    <property type="component" value="Unassembled WGS sequence"/>
</dbReference>
<dbReference type="OrthoDB" id="9778320at2"/>
<protein>
    <submittedName>
        <fullName evidence="4">Polysaccharide deacetylase</fullName>
    </submittedName>
</protein>
<name>A0A326UDL8_THEHA</name>
<feature type="domain" description="NodB homology" evidence="3">
    <location>
        <begin position="82"/>
        <end position="346"/>
    </location>
</feature>
<evidence type="ECO:0000259" key="3">
    <source>
        <dbReference type="PROSITE" id="PS51677"/>
    </source>
</evidence>
<reference evidence="4 5" key="1">
    <citation type="submission" date="2018-06" db="EMBL/GenBank/DDBJ databases">
        <title>Genomic Encyclopedia of Archaeal and Bacterial Type Strains, Phase II (KMG-II): from individual species to whole genera.</title>
        <authorList>
            <person name="Goeker M."/>
        </authorList>
    </citation>
    <scope>NUCLEOTIDE SEQUENCE [LARGE SCALE GENOMIC DNA]</scope>
    <source>
        <strain evidence="4 5">ATCC BAA-1881</strain>
    </source>
</reference>
<dbReference type="InterPro" id="IPR011330">
    <property type="entry name" value="Glyco_hydro/deAcase_b/a-brl"/>
</dbReference>
<evidence type="ECO:0000256" key="1">
    <source>
        <dbReference type="ARBA" id="ARBA00004613"/>
    </source>
</evidence>
<dbReference type="EMBL" id="QKUF01000001">
    <property type="protein sequence ID" value="PZW36144.1"/>
    <property type="molecule type" value="Genomic_DNA"/>
</dbReference>
<dbReference type="PANTHER" id="PTHR34216:SF3">
    <property type="entry name" value="POLY-BETA-1,6-N-ACETYL-D-GLUCOSAMINE N-DEACETYLASE"/>
    <property type="match status" value="1"/>
</dbReference>
<accession>A0A326UDL8</accession>
<dbReference type="PROSITE" id="PS51677">
    <property type="entry name" value="NODB"/>
    <property type="match status" value="1"/>
</dbReference>
<evidence type="ECO:0000313" key="5">
    <source>
        <dbReference type="Proteomes" id="UP000248806"/>
    </source>
</evidence>
<dbReference type="AlphaFoldDB" id="A0A326UDL8"/>
<dbReference type="InterPro" id="IPR051398">
    <property type="entry name" value="Polysacch_Deacetylase"/>
</dbReference>